<dbReference type="STRING" id="1387353.BSF38_00727"/>
<reference evidence="6" key="1">
    <citation type="submission" date="2016-12" db="EMBL/GenBank/DDBJ databases">
        <title>Comparative genomics of four Isosphaeraceae planctomycetes: a common pool of plasmids and glycoside hydrolase genes.</title>
        <authorList>
            <person name="Ivanova A."/>
        </authorList>
    </citation>
    <scope>NUCLEOTIDE SEQUENCE [LARGE SCALE GENOMIC DNA]</scope>
    <source>
        <strain evidence="6">PX4</strain>
    </source>
</reference>
<keyword evidence="4" id="KW-1005">Bacterial flagellum biogenesis</keyword>
<dbReference type="KEGG" id="pbor:BSF38_00727"/>
<evidence type="ECO:0000313" key="6">
    <source>
        <dbReference type="Proteomes" id="UP000186309"/>
    </source>
</evidence>
<organism evidence="5 6">
    <name type="scientific">Paludisphaera borealis</name>
    <dbReference type="NCBI Taxonomy" id="1387353"/>
    <lineage>
        <taxon>Bacteria</taxon>
        <taxon>Pseudomonadati</taxon>
        <taxon>Planctomycetota</taxon>
        <taxon>Planctomycetia</taxon>
        <taxon>Isosphaerales</taxon>
        <taxon>Isosphaeraceae</taxon>
        <taxon>Paludisphaera</taxon>
    </lineage>
</organism>
<evidence type="ECO:0000313" key="5">
    <source>
        <dbReference type="EMBL" id="APW59309.1"/>
    </source>
</evidence>
<dbReference type="InterPro" id="IPR036107">
    <property type="entry name" value="CsrA_sf"/>
</dbReference>
<keyword evidence="3 4" id="KW-0694">RNA-binding</keyword>
<dbReference type="PANTHER" id="PTHR34984:SF1">
    <property type="entry name" value="CARBON STORAGE REGULATOR"/>
    <property type="match status" value="1"/>
</dbReference>
<keyword evidence="4" id="KW-0678">Repressor</keyword>
<dbReference type="Gene3D" id="2.60.40.4380">
    <property type="entry name" value="Translational regulator CsrA"/>
    <property type="match status" value="1"/>
</dbReference>
<protein>
    <recommendedName>
        <fullName evidence="4">Translational regulator CsrA</fullName>
    </recommendedName>
</protein>
<accession>A0A1U7CK53</accession>
<comment type="similarity">
    <text evidence="4">Belongs to the CsrA/RsmA family.</text>
</comment>
<dbReference type="GO" id="GO:0048027">
    <property type="term" value="F:mRNA 5'-UTR binding"/>
    <property type="evidence" value="ECO:0007669"/>
    <property type="project" value="UniProtKB-UniRule"/>
</dbReference>
<proteinExistence type="inferred from homology"/>
<keyword evidence="6" id="KW-1185">Reference proteome</keyword>
<comment type="function">
    <text evidence="4">A translational regulator that binds mRNA to regulate translation initiation and/or mRNA stability. Usually binds in the 5'-UTR at or near the Shine-Dalgarno sequence preventing ribosome-binding, thus repressing translation. Its main target seems to be the major flagellin gene, while its function is anatagonized by FliW.</text>
</comment>
<dbReference type="GO" id="GO:0006109">
    <property type="term" value="P:regulation of carbohydrate metabolic process"/>
    <property type="evidence" value="ECO:0007669"/>
    <property type="project" value="InterPro"/>
</dbReference>
<dbReference type="HAMAP" id="MF_00167">
    <property type="entry name" value="CsrA"/>
    <property type="match status" value="1"/>
</dbReference>
<dbReference type="GO" id="GO:0045947">
    <property type="term" value="P:negative regulation of translational initiation"/>
    <property type="evidence" value="ECO:0007669"/>
    <property type="project" value="UniProtKB-UniRule"/>
</dbReference>
<gene>
    <name evidence="4" type="primary">csrA</name>
    <name evidence="5" type="ORF">BSF38_00727</name>
</gene>
<dbReference type="GO" id="GO:0006402">
    <property type="term" value="P:mRNA catabolic process"/>
    <property type="evidence" value="ECO:0007669"/>
    <property type="project" value="InterPro"/>
</dbReference>
<keyword evidence="2 4" id="KW-0810">Translation regulation</keyword>
<dbReference type="Pfam" id="PF02599">
    <property type="entry name" value="CsrA"/>
    <property type="match status" value="1"/>
</dbReference>
<dbReference type="Proteomes" id="UP000186309">
    <property type="component" value="Chromosome"/>
</dbReference>
<name>A0A1U7CK53_9BACT</name>
<dbReference type="RefSeq" id="WP_076343507.1">
    <property type="nucleotide sequence ID" value="NZ_CP019082.1"/>
</dbReference>
<sequence>MLVLSRKSMQSVTIGSDIRITVIRLEGNQVRIGIEAPRDVRILRDELVDGYEEVPGLSDEPIIDLASVVA</sequence>
<dbReference type="EMBL" id="CP019082">
    <property type="protein sequence ID" value="APW59309.1"/>
    <property type="molecule type" value="Genomic_DNA"/>
</dbReference>
<dbReference type="PANTHER" id="PTHR34984">
    <property type="entry name" value="CARBON STORAGE REGULATOR"/>
    <property type="match status" value="1"/>
</dbReference>
<keyword evidence="1 4" id="KW-0963">Cytoplasm</keyword>
<dbReference type="AlphaFoldDB" id="A0A1U7CK53"/>
<dbReference type="GO" id="GO:0005829">
    <property type="term" value="C:cytosol"/>
    <property type="evidence" value="ECO:0007669"/>
    <property type="project" value="TreeGrafter"/>
</dbReference>
<evidence type="ECO:0000256" key="1">
    <source>
        <dbReference type="ARBA" id="ARBA00022490"/>
    </source>
</evidence>
<dbReference type="SUPFAM" id="SSF117130">
    <property type="entry name" value="CsrA-like"/>
    <property type="match status" value="1"/>
</dbReference>
<comment type="subunit">
    <text evidence="4">Homodimer; the beta-strands of each monomer intercalate to form a hydrophobic core, while the alpha-helices form wings that extend away from the core.</text>
</comment>
<dbReference type="InterPro" id="IPR003751">
    <property type="entry name" value="CsrA"/>
</dbReference>
<evidence type="ECO:0000256" key="2">
    <source>
        <dbReference type="ARBA" id="ARBA00022845"/>
    </source>
</evidence>
<dbReference type="GO" id="GO:0044781">
    <property type="term" value="P:bacterial-type flagellum organization"/>
    <property type="evidence" value="ECO:0007669"/>
    <property type="project" value="UniProtKB-KW"/>
</dbReference>
<evidence type="ECO:0000256" key="3">
    <source>
        <dbReference type="ARBA" id="ARBA00022884"/>
    </source>
</evidence>
<dbReference type="GO" id="GO:1902208">
    <property type="term" value="P:regulation of bacterial-type flagellum assembly"/>
    <property type="evidence" value="ECO:0007669"/>
    <property type="project" value="UniProtKB-UniRule"/>
</dbReference>
<evidence type="ECO:0000256" key="4">
    <source>
        <dbReference type="HAMAP-Rule" id="MF_00167"/>
    </source>
</evidence>
<dbReference type="OrthoDB" id="289081at2"/>
<comment type="subcellular location">
    <subcellularLocation>
        <location evidence="4">Cytoplasm</location>
    </subcellularLocation>
</comment>